<organism evidence="1 2">
    <name type="scientific">Nesidiocoris tenuis</name>
    <dbReference type="NCBI Taxonomy" id="355587"/>
    <lineage>
        <taxon>Eukaryota</taxon>
        <taxon>Metazoa</taxon>
        <taxon>Ecdysozoa</taxon>
        <taxon>Arthropoda</taxon>
        <taxon>Hexapoda</taxon>
        <taxon>Insecta</taxon>
        <taxon>Pterygota</taxon>
        <taxon>Neoptera</taxon>
        <taxon>Paraneoptera</taxon>
        <taxon>Hemiptera</taxon>
        <taxon>Heteroptera</taxon>
        <taxon>Panheteroptera</taxon>
        <taxon>Cimicomorpha</taxon>
        <taxon>Miridae</taxon>
        <taxon>Dicyphina</taxon>
        <taxon>Nesidiocoris</taxon>
    </lineage>
</organism>
<dbReference type="EMBL" id="CADCXU010016360">
    <property type="protein sequence ID" value="CAB0005403.1"/>
    <property type="molecule type" value="Genomic_DNA"/>
</dbReference>
<sequence>LLPRSSAHMENGEGVMRIASTVFGEICRNFTTTQGLLLQHDIWFRVTVSTPDCQAGELEFFHENFAVLRNTHVPIEYVDRWSHGYSLLEMTRRAYQPLDFHRHGNERAEPERISYAYFRSCSEPVKRAPKNVRWQRVTKNPSSFFATSQKFQCNNVTSGALPVVLDARQTAWLLARTLIATNLMLYEFLTPPRPSGDLMQIIGLPGYFTKLHANTPSFDIVVFQRPFNNQNPSLRTVSLR</sequence>
<feature type="non-terminal residue" evidence="1">
    <location>
        <position position="1"/>
    </location>
</feature>
<protein>
    <submittedName>
        <fullName evidence="1">Uncharacterized protein</fullName>
    </submittedName>
</protein>
<accession>A0A6H5GPR7</accession>
<evidence type="ECO:0000313" key="2">
    <source>
        <dbReference type="Proteomes" id="UP000479000"/>
    </source>
</evidence>
<proteinExistence type="predicted"/>
<keyword evidence="2" id="KW-1185">Reference proteome</keyword>
<reference evidence="1 2" key="1">
    <citation type="submission" date="2020-02" db="EMBL/GenBank/DDBJ databases">
        <authorList>
            <person name="Ferguson B K."/>
        </authorList>
    </citation>
    <scope>NUCLEOTIDE SEQUENCE [LARGE SCALE GENOMIC DNA]</scope>
</reference>
<name>A0A6H5GPR7_9HEMI</name>
<dbReference type="Proteomes" id="UP000479000">
    <property type="component" value="Unassembled WGS sequence"/>
</dbReference>
<dbReference type="AlphaFoldDB" id="A0A6H5GPR7"/>
<gene>
    <name evidence="1" type="ORF">NTEN_LOCUS10880</name>
</gene>
<evidence type="ECO:0000313" key="1">
    <source>
        <dbReference type="EMBL" id="CAB0005403.1"/>
    </source>
</evidence>